<dbReference type="SUPFAM" id="SSF46626">
    <property type="entry name" value="Cytochrome c"/>
    <property type="match status" value="2"/>
</dbReference>
<feature type="domain" description="Cytochrome c" evidence="6">
    <location>
        <begin position="158"/>
        <end position="275"/>
    </location>
</feature>
<feature type="signal peptide" evidence="5">
    <location>
        <begin position="1"/>
        <end position="22"/>
    </location>
</feature>
<dbReference type="PANTHER" id="PTHR35008">
    <property type="entry name" value="BLL4482 PROTEIN-RELATED"/>
    <property type="match status" value="1"/>
</dbReference>
<protein>
    <submittedName>
        <fullName evidence="7">C-type cytochrome</fullName>
    </submittedName>
</protein>
<evidence type="ECO:0000256" key="4">
    <source>
        <dbReference type="PROSITE-ProRule" id="PRU00433"/>
    </source>
</evidence>
<comment type="caution">
    <text evidence="7">The sequence shown here is derived from an EMBL/GenBank/DDBJ whole genome shotgun (WGS) entry which is preliminary data.</text>
</comment>
<dbReference type="EMBL" id="JAEIJD010000003">
    <property type="protein sequence ID" value="MBI6629462.1"/>
    <property type="molecule type" value="Genomic_DNA"/>
</dbReference>
<evidence type="ECO:0000313" key="8">
    <source>
        <dbReference type="Proteomes" id="UP000613255"/>
    </source>
</evidence>
<feature type="domain" description="Cytochrome c" evidence="6">
    <location>
        <begin position="24"/>
        <end position="131"/>
    </location>
</feature>
<dbReference type="InterPro" id="IPR036909">
    <property type="entry name" value="Cyt_c-like_dom_sf"/>
</dbReference>
<dbReference type="GO" id="GO:0009055">
    <property type="term" value="F:electron transfer activity"/>
    <property type="evidence" value="ECO:0007669"/>
    <property type="project" value="InterPro"/>
</dbReference>
<dbReference type="InterPro" id="IPR051459">
    <property type="entry name" value="Cytochrome_c-type_DH"/>
</dbReference>
<keyword evidence="1 4" id="KW-0349">Heme</keyword>
<dbReference type="PROSITE" id="PS51007">
    <property type="entry name" value="CYTC"/>
    <property type="match status" value="2"/>
</dbReference>
<evidence type="ECO:0000259" key="6">
    <source>
        <dbReference type="PROSITE" id="PS51007"/>
    </source>
</evidence>
<evidence type="ECO:0000256" key="3">
    <source>
        <dbReference type="ARBA" id="ARBA00023004"/>
    </source>
</evidence>
<evidence type="ECO:0000256" key="2">
    <source>
        <dbReference type="ARBA" id="ARBA00022723"/>
    </source>
</evidence>
<keyword evidence="2 4" id="KW-0479">Metal-binding</keyword>
<gene>
    <name evidence="7" type="ORF">JAO82_06150</name>
</gene>
<sequence>MVKISLVSALLSITASTLPAYADDLVERGAYLVKHVAACGNCHSPLDATGEIAGKELSGRFVISTPGFDAYAPNITPAGIGGWSDEELSIAIREGIRPDGTLIGPPMPIELYRRLSDSDLAAIIAYLRTVPAVESDLPRSRYRIELPSSYGPPVSFVADVAPGETVEYGAYLAGPVAHCIECHTPMTEAGHFDYASRLGAGGQILEGPWGIAVTANLTSAPDALARWSDEEVINMIRTGHRPDGSAMAGPMGYSFYRGMAEQDVRAIVAYLRTLPARVP</sequence>
<reference evidence="7" key="1">
    <citation type="submission" date="2020-12" db="EMBL/GenBank/DDBJ databases">
        <title>Pontibaca salina gen. nov., sp. nov., isolated from marine sediment.</title>
        <authorList>
            <person name="Bo J."/>
            <person name="Wang S."/>
            <person name="Song X."/>
            <person name="Du Z."/>
        </authorList>
    </citation>
    <scope>NUCLEOTIDE SEQUENCE</scope>
    <source>
        <strain evidence="7">S1109L</strain>
    </source>
</reference>
<name>A0A934HPQ8_9RHOB</name>
<evidence type="ECO:0000256" key="1">
    <source>
        <dbReference type="ARBA" id="ARBA00022617"/>
    </source>
</evidence>
<dbReference type="InterPro" id="IPR009056">
    <property type="entry name" value="Cyt_c-like_dom"/>
</dbReference>
<keyword evidence="3 4" id="KW-0408">Iron</keyword>
<keyword evidence="5" id="KW-0732">Signal</keyword>
<dbReference type="AlphaFoldDB" id="A0A934HPQ8"/>
<proteinExistence type="predicted"/>
<evidence type="ECO:0000256" key="5">
    <source>
        <dbReference type="SAM" id="SignalP"/>
    </source>
</evidence>
<dbReference type="GO" id="GO:0020037">
    <property type="term" value="F:heme binding"/>
    <property type="evidence" value="ECO:0007669"/>
    <property type="project" value="InterPro"/>
</dbReference>
<dbReference type="GO" id="GO:0046872">
    <property type="term" value="F:metal ion binding"/>
    <property type="evidence" value="ECO:0007669"/>
    <property type="project" value="UniProtKB-KW"/>
</dbReference>
<accession>A0A934HPQ8</accession>
<feature type="chain" id="PRO_5037415412" evidence="5">
    <location>
        <begin position="23"/>
        <end position="279"/>
    </location>
</feature>
<dbReference type="Pfam" id="PF00034">
    <property type="entry name" value="Cytochrom_C"/>
    <property type="match status" value="2"/>
</dbReference>
<dbReference type="PANTHER" id="PTHR35008:SF8">
    <property type="entry name" value="ALCOHOL DEHYDROGENASE CYTOCHROME C SUBUNIT"/>
    <property type="match status" value="1"/>
</dbReference>
<keyword evidence="8" id="KW-1185">Reference proteome</keyword>
<dbReference type="RefSeq" id="WP_198685479.1">
    <property type="nucleotide sequence ID" value="NZ_JAEIJD010000003.1"/>
</dbReference>
<organism evidence="7 8">
    <name type="scientific">Pontibaca salina</name>
    <dbReference type="NCBI Taxonomy" id="2795731"/>
    <lineage>
        <taxon>Bacteria</taxon>
        <taxon>Pseudomonadati</taxon>
        <taxon>Pseudomonadota</taxon>
        <taxon>Alphaproteobacteria</taxon>
        <taxon>Rhodobacterales</taxon>
        <taxon>Roseobacteraceae</taxon>
        <taxon>Pontibaca</taxon>
    </lineage>
</organism>
<dbReference type="Proteomes" id="UP000613255">
    <property type="component" value="Unassembled WGS sequence"/>
</dbReference>
<evidence type="ECO:0000313" key="7">
    <source>
        <dbReference type="EMBL" id="MBI6629462.1"/>
    </source>
</evidence>
<dbReference type="Gene3D" id="1.10.760.10">
    <property type="entry name" value="Cytochrome c-like domain"/>
    <property type="match status" value="2"/>
</dbReference>